<protein>
    <submittedName>
        <fullName evidence="3">CPBP family intramembrane metalloprotease</fullName>
    </submittedName>
</protein>
<feature type="transmembrane region" description="Helical" evidence="1">
    <location>
        <begin position="152"/>
        <end position="169"/>
    </location>
</feature>
<gene>
    <name evidence="3" type="ORF">JR050_13260</name>
</gene>
<dbReference type="InterPro" id="IPR003675">
    <property type="entry name" value="Rce1/LyrA-like_dom"/>
</dbReference>
<dbReference type="GO" id="GO:0008237">
    <property type="term" value="F:metallopeptidase activity"/>
    <property type="evidence" value="ECO:0007669"/>
    <property type="project" value="UniProtKB-KW"/>
</dbReference>
<keyword evidence="3" id="KW-0482">Metalloprotease</keyword>
<evidence type="ECO:0000313" key="4">
    <source>
        <dbReference type="Proteomes" id="UP001518925"/>
    </source>
</evidence>
<reference evidence="3 4" key="1">
    <citation type="submission" date="2021-02" db="EMBL/GenBank/DDBJ databases">
        <title>Bacillus sp. RD4P76, an endophyte from a halophyte.</title>
        <authorList>
            <person name="Sun J.-Q."/>
        </authorList>
    </citation>
    <scope>NUCLEOTIDE SEQUENCE [LARGE SCALE GENOMIC DNA]</scope>
    <source>
        <strain evidence="3 4">RD4P76</strain>
    </source>
</reference>
<keyword evidence="1" id="KW-1133">Transmembrane helix</keyword>
<dbReference type="PANTHER" id="PTHR36435">
    <property type="entry name" value="SLR1288 PROTEIN"/>
    <property type="match status" value="1"/>
</dbReference>
<keyword evidence="3" id="KW-0645">Protease</keyword>
<keyword evidence="1" id="KW-0812">Transmembrane</keyword>
<dbReference type="EMBL" id="JAFELM010000032">
    <property type="protein sequence ID" value="MBM6618632.1"/>
    <property type="molecule type" value="Genomic_DNA"/>
</dbReference>
<feature type="transmembrane region" description="Helical" evidence="1">
    <location>
        <begin position="39"/>
        <end position="57"/>
    </location>
</feature>
<feature type="transmembrane region" description="Helical" evidence="1">
    <location>
        <begin position="195"/>
        <end position="216"/>
    </location>
</feature>
<sequence>MEKRHWYVVLTYVIMQFSTILGVPLFYNLGIQPKEVALAYWLIFSFLSALIIILILMRKDMRPDQLRDDRSSLPVALLWSVFGVFLALFAQGIAGVLENKLFGIEPGSENTEFLVEIAMATPLFIVVTSVIGPILEEVIFRKILFGSLYKRFNFILAAVISSIIFAIVHMDFTHILIYTAMGFTFAYLYVKTKRIIVPIIAHVSMNTFVVLVQLVFKDEIEKYQQQVESMQFIFF</sequence>
<keyword evidence="4" id="KW-1185">Reference proteome</keyword>
<dbReference type="RefSeq" id="WP_204203987.1">
    <property type="nucleotide sequence ID" value="NZ_JAFELM010000032.1"/>
</dbReference>
<keyword evidence="1" id="KW-0472">Membrane</keyword>
<evidence type="ECO:0000256" key="1">
    <source>
        <dbReference type="SAM" id="Phobius"/>
    </source>
</evidence>
<comment type="caution">
    <text evidence="3">The sequence shown here is derived from an EMBL/GenBank/DDBJ whole genome shotgun (WGS) entry which is preliminary data.</text>
</comment>
<dbReference type="Pfam" id="PF02517">
    <property type="entry name" value="Rce1-like"/>
    <property type="match status" value="1"/>
</dbReference>
<name>A0ABS2DJG2_9BACI</name>
<dbReference type="PANTHER" id="PTHR36435:SF6">
    <property type="entry name" value="ABORTIVE INFECTION PROTEIN"/>
    <property type="match status" value="1"/>
</dbReference>
<feature type="transmembrane region" description="Helical" evidence="1">
    <location>
        <begin position="77"/>
        <end position="97"/>
    </location>
</feature>
<proteinExistence type="predicted"/>
<feature type="domain" description="CAAX prenyl protease 2/Lysostaphin resistance protein A-like" evidence="2">
    <location>
        <begin position="122"/>
        <end position="208"/>
    </location>
</feature>
<accession>A0ABS2DJG2</accession>
<dbReference type="InterPro" id="IPR052710">
    <property type="entry name" value="CAAX_protease"/>
</dbReference>
<evidence type="ECO:0000313" key="3">
    <source>
        <dbReference type="EMBL" id="MBM6618632.1"/>
    </source>
</evidence>
<organism evidence="3 4">
    <name type="scientific">Bacillus suaedaesalsae</name>
    <dbReference type="NCBI Taxonomy" id="2810349"/>
    <lineage>
        <taxon>Bacteria</taxon>
        <taxon>Bacillati</taxon>
        <taxon>Bacillota</taxon>
        <taxon>Bacilli</taxon>
        <taxon>Bacillales</taxon>
        <taxon>Bacillaceae</taxon>
        <taxon>Bacillus</taxon>
    </lineage>
</organism>
<feature type="transmembrane region" description="Helical" evidence="1">
    <location>
        <begin position="117"/>
        <end position="140"/>
    </location>
</feature>
<dbReference type="Proteomes" id="UP001518925">
    <property type="component" value="Unassembled WGS sequence"/>
</dbReference>
<keyword evidence="3" id="KW-0378">Hydrolase</keyword>
<feature type="transmembrane region" description="Helical" evidence="1">
    <location>
        <begin position="7"/>
        <end position="27"/>
    </location>
</feature>
<evidence type="ECO:0000259" key="2">
    <source>
        <dbReference type="Pfam" id="PF02517"/>
    </source>
</evidence>